<evidence type="ECO:0000313" key="3">
    <source>
        <dbReference type="Proteomes" id="UP001500730"/>
    </source>
</evidence>
<organism evidence="2 3">
    <name type="scientific">Terrabacter carboxydivorans</name>
    <dbReference type="NCBI Taxonomy" id="619730"/>
    <lineage>
        <taxon>Bacteria</taxon>
        <taxon>Bacillati</taxon>
        <taxon>Actinomycetota</taxon>
        <taxon>Actinomycetes</taxon>
        <taxon>Micrococcales</taxon>
        <taxon>Intrasporangiaceae</taxon>
        <taxon>Terrabacter</taxon>
    </lineage>
</organism>
<dbReference type="Proteomes" id="UP001500730">
    <property type="component" value="Unassembled WGS sequence"/>
</dbReference>
<keyword evidence="1" id="KW-0472">Membrane</keyword>
<feature type="transmembrane region" description="Helical" evidence="1">
    <location>
        <begin position="25"/>
        <end position="45"/>
    </location>
</feature>
<accession>A0ABN3L957</accession>
<keyword evidence="1" id="KW-1133">Transmembrane helix</keyword>
<evidence type="ECO:0000313" key="2">
    <source>
        <dbReference type="EMBL" id="GAA2479454.1"/>
    </source>
</evidence>
<dbReference type="EMBL" id="BAAARE010000006">
    <property type="protein sequence ID" value="GAA2479454.1"/>
    <property type="molecule type" value="Genomic_DNA"/>
</dbReference>
<reference evidence="2 3" key="1">
    <citation type="journal article" date="2019" name="Int. J. Syst. Evol. Microbiol.">
        <title>The Global Catalogue of Microorganisms (GCM) 10K type strain sequencing project: providing services to taxonomists for standard genome sequencing and annotation.</title>
        <authorList>
            <consortium name="The Broad Institute Genomics Platform"/>
            <consortium name="The Broad Institute Genome Sequencing Center for Infectious Disease"/>
            <person name="Wu L."/>
            <person name="Ma J."/>
        </authorList>
    </citation>
    <scope>NUCLEOTIDE SEQUENCE [LARGE SCALE GENOMIC DNA]</scope>
    <source>
        <strain evidence="2 3">JCM 16259</strain>
    </source>
</reference>
<keyword evidence="3" id="KW-1185">Reference proteome</keyword>
<comment type="caution">
    <text evidence="2">The sequence shown here is derived from an EMBL/GenBank/DDBJ whole genome shotgun (WGS) entry which is preliminary data.</text>
</comment>
<evidence type="ECO:0000256" key="1">
    <source>
        <dbReference type="SAM" id="Phobius"/>
    </source>
</evidence>
<name>A0ABN3L957_9MICO</name>
<sequence>MLIVVVVGPETVLVWVGSSSPWLPGAPWCAVVVVVTLEGVVVVVVQAVRTGAPGVQAPAMFTAYSRS</sequence>
<protein>
    <submittedName>
        <fullName evidence="2">Uncharacterized protein</fullName>
    </submittedName>
</protein>
<gene>
    <name evidence="2" type="ORF">GCM10009858_16280</name>
</gene>
<proteinExistence type="predicted"/>
<keyword evidence="1" id="KW-0812">Transmembrane</keyword>